<dbReference type="Proteomes" id="UP000676565">
    <property type="component" value="Unassembled WGS sequence"/>
</dbReference>
<sequence length="83" mass="8963">MDPRAGVPRLATARRVRRVARALVARLGSCIGNRHYIRVLQLLANHTVDHMEGVLAGCLSRGELDAATITGAARGDARRAVHQ</sequence>
<keyword evidence="2" id="KW-1185">Reference proteome</keyword>
<dbReference type="EMBL" id="JAGKQQ010000001">
    <property type="protein sequence ID" value="MBP3954780.1"/>
    <property type="molecule type" value="Genomic_DNA"/>
</dbReference>
<proteinExistence type="predicted"/>
<organism evidence="1 2">
    <name type="scientific">Gemmata palustris</name>
    <dbReference type="NCBI Taxonomy" id="2822762"/>
    <lineage>
        <taxon>Bacteria</taxon>
        <taxon>Pseudomonadati</taxon>
        <taxon>Planctomycetota</taxon>
        <taxon>Planctomycetia</taxon>
        <taxon>Gemmatales</taxon>
        <taxon>Gemmataceae</taxon>
        <taxon>Gemmata</taxon>
    </lineage>
</organism>
<accession>A0ABS5BM80</accession>
<protein>
    <submittedName>
        <fullName evidence="1">Uncharacterized protein</fullName>
    </submittedName>
</protein>
<reference evidence="1 2" key="1">
    <citation type="submission" date="2021-04" db="EMBL/GenBank/DDBJ databases">
        <authorList>
            <person name="Ivanova A."/>
        </authorList>
    </citation>
    <scope>NUCLEOTIDE SEQUENCE [LARGE SCALE GENOMIC DNA]</scope>
    <source>
        <strain evidence="1 2">G18</strain>
    </source>
</reference>
<name>A0ABS5BM80_9BACT</name>
<evidence type="ECO:0000313" key="2">
    <source>
        <dbReference type="Proteomes" id="UP000676565"/>
    </source>
</evidence>
<gene>
    <name evidence="1" type="ORF">J8F10_05720</name>
</gene>
<comment type="caution">
    <text evidence="1">The sequence shown here is derived from an EMBL/GenBank/DDBJ whole genome shotgun (WGS) entry which is preliminary data.</text>
</comment>
<evidence type="ECO:0000313" key="1">
    <source>
        <dbReference type="EMBL" id="MBP3954780.1"/>
    </source>
</evidence>
<dbReference type="RefSeq" id="WP_210652893.1">
    <property type="nucleotide sequence ID" value="NZ_JAGKQQ010000001.1"/>
</dbReference>